<dbReference type="Gene3D" id="1.20.1530.20">
    <property type="match status" value="1"/>
</dbReference>
<comment type="similarity">
    <text evidence="2">Belongs to the bile acid:sodium symporter (BASS) (TC 2.A.28) family.</text>
</comment>
<feature type="transmembrane region" description="Helical" evidence="7">
    <location>
        <begin position="216"/>
        <end position="234"/>
    </location>
</feature>
<feature type="transmembrane region" description="Helical" evidence="7">
    <location>
        <begin position="120"/>
        <end position="142"/>
    </location>
</feature>
<proteinExistence type="inferred from homology"/>
<sequence>MVSLFPIFVLGAALWALAQPTAFDWFDKTAITPALAVTMLGMGLTLTFDDFREVLATPGRIFAGFALQYTIMPLMAFAVSRLMGLPLAFTIGLCIVGSCPGGTASNVVTYLARADVTLSVAMTTASTLGAVVATPMLTQLLLGTLVPVDAKALLVSTLQVVLLPVLVGAAINTFFHKQVEVLAPFSALSAVVLIALICGSVVAQNAAAVVQAGPKLLAAIFLLHAGGFFLGYALSRAVGIPERAARTNSIEVGMQNSALGAVLASVHFPAHPLAAVPCAISACMHSVMGSLLAAVWRGRPTGELGTQDGEVGEPPAELAGAAAAVESAVEAAVGSAASTVAGTVAAAGANVLTAATRGMGAGKRGGAGPGSSGSASFGRSSHGGSGSASFGRSRLPAASKQASAAGGSGSGTGGSPAVSNQGSQGAGLASSDSSADGDGGTGAPTEQQRLSQQQMQRLLGGDF</sequence>
<keyword evidence="10" id="KW-1185">Reference proteome</keyword>
<feature type="transmembrane region" description="Helical" evidence="7">
    <location>
        <begin position="154"/>
        <end position="175"/>
    </location>
</feature>
<dbReference type="EMBL" id="JADXDR010000148">
    <property type="protein sequence ID" value="KAI7837575.1"/>
    <property type="molecule type" value="Genomic_DNA"/>
</dbReference>
<dbReference type="InterPro" id="IPR004710">
    <property type="entry name" value="Bilac:Na_transpt"/>
</dbReference>
<evidence type="ECO:0000256" key="7">
    <source>
        <dbReference type="SAM" id="Phobius"/>
    </source>
</evidence>
<feature type="transmembrane region" description="Helical" evidence="7">
    <location>
        <begin position="30"/>
        <end position="49"/>
    </location>
</feature>
<evidence type="ECO:0000256" key="4">
    <source>
        <dbReference type="ARBA" id="ARBA00022989"/>
    </source>
</evidence>
<comment type="subcellular location">
    <subcellularLocation>
        <location evidence="1">Membrane</location>
        <topology evidence="1">Multi-pass membrane protein</topology>
    </subcellularLocation>
</comment>
<evidence type="ECO:0000256" key="1">
    <source>
        <dbReference type="ARBA" id="ARBA00004141"/>
    </source>
</evidence>
<evidence type="ECO:0000313" key="10">
    <source>
        <dbReference type="Proteomes" id="UP001205105"/>
    </source>
</evidence>
<evidence type="ECO:0000256" key="8">
    <source>
        <dbReference type="SAM" id="SignalP"/>
    </source>
</evidence>
<feature type="region of interest" description="Disordered" evidence="6">
    <location>
        <begin position="361"/>
        <end position="463"/>
    </location>
</feature>
<feature type="chain" id="PRO_5042290242" evidence="8">
    <location>
        <begin position="19"/>
        <end position="463"/>
    </location>
</feature>
<dbReference type="Proteomes" id="UP001205105">
    <property type="component" value="Unassembled WGS sequence"/>
</dbReference>
<evidence type="ECO:0000256" key="5">
    <source>
        <dbReference type="ARBA" id="ARBA00023136"/>
    </source>
</evidence>
<dbReference type="PANTHER" id="PTHR10361:SF28">
    <property type="entry name" value="P3 PROTEIN-RELATED"/>
    <property type="match status" value="1"/>
</dbReference>
<protein>
    <submittedName>
        <fullName evidence="9">Uncharacterized protein</fullName>
    </submittedName>
</protein>
<dbReference type="GO" id="GO:0016020">
    <property type="term" value="C:membrane"/>
    <property type="evidence" value="ECO:0007669"/>
    <property type="project" value="UniProtKB-SubCell"/>
</dbReference>
<feature type="transmembrane region" description="Helical" evidence="7">
    <location>
        <begin position="61"/>
        <end position="79"/>
    </location>
</feature>
<dbReference type="Pfam" id="PF01758">
    <property type="entry name" value="SBF"/>
    <property type="match status" value="1"/>
</dbReference>
<feature type="signal peptide" evidence="8">
    <location>
        <begin position="1"/>
        <end position="18"/>
    </location>
</feature>
<feature type="compositionally biased region" description="Low complexity" evidence="6">
    <location>
        <begin position="415"/>
        <end position="436"/>
    </location>
</feature>
<gene>
    <name evidence="9" type="ORF">COHA_008588</name>
</gene>
<keyword evidence="5 7" id="KW-0472">Membrane</keyword>
<comment type="caution">
    <text evidence="9">The sequence shown here is derived from an EMBL/GenBank/DDBJ whole genome shotgun (WGS) entry which is preliminary data.</text>
</comment>
<feature type="compositionally biased region" description="Gly residues" evidence="6">
    <location>
        <begin position="361"/>
        <end position="371"/>
    </location>
</feature>
<dbReference type="AlphaFoldDB" id="A0AAD5H2C5"/>
<keyword evidence="8" id="KW-0732">Signal</keyword>
<evidence type="ECO:0000256" key="6">
    <source>
        <dbReference type="SAM" id="MobiDB-lite"/>
    </source>
</evidence>
<feature type="compositionally biased region" description="Low complexity" evidence="6">
    <location>
        <begin position="387"/>
        <end position="405"/>
    </location>
</feature>
<feature type="compositionally biased region" description="Low complexity" evidence="6">
    <location>
        <begin position="447"/>
        <end position="463"/>
    </location>
</feature>
<feature type="transmembrane region" description="Helical" evidence="7">
    <location>
        <begin position="187"/>
        <end position="210"/>
    </location>
</feature>
<name>A0AAD5H2C5_9CHLO</name>
<evidence type="ECO:0000313" key="9">
    <source>
        <dbReference type="EMBL" id="KAI7837575.1"/>
    </source>
</evidence>
<feature type="transmembrane region" description="Helical" evidence="7">
    <location>
        <begin position="85"/>
        <end position="108"/>
    </location>
</feature>
<dbReference type="PANTHER" id="PTHR10361">
    <property type="entry name" value="SODIUM-BILE ACID COTRANSPORTER"/>
    <property type="match status" value="1"/>
</dbReference>
<evidence type="ECO:0000256" key="3">
    <source>
        <dbReference type="ARBA" id="ARBA00022692"/>
    </source>
</evidence>
<keyword evidence="4 7" id="KW-1133">Transmembrane helix</keyword>
<accession>A0AAD5H2C5</accession>
<keyword evidence="3 7" id="KW-0812">Transmembrane</keyword>
<organism evidence="9 10">
    <name type="scientific">Chlorella ohadii</name>
    <dbReference type="NCBI Taxonomy" id="2649997"/>
    <lineage>
        <taxon>Eukaryota</taxon>
        <taxon>Viridiplantae</taxon>
        <taxon>Chlorophyta</taxon>
        <taxon>core chlorophytes</taxon>
        <taxon>Trebouxiophyceae</taxon>
        <taxon>Chlorellales</taxon>
        <taxon>Chlorellaceae</taxon>
        <taxon>Chlorella clade</taxon>
        <taxon>Chlorella</taxon>
    </lineage>
</organism>
<evidence type="ECO:0000256" key="2">
    <source>
        <dbReference type="ARBA" id="ARBA00006528"/>
    </source>
</evidence>
<dbReference type="InterPro" id="IPR002657">
    <property type="entry name" value="BilAc:Na_symport/Acr3"/>
</dbReference>
<dbReference type="InterPro" id="IPR038770">
    <property type="entry name" value="Na+/solute_symporter_sf"/>
</dbReference>
<dbReference type="GO" id="GO:0009941">
    <property type="term" value="C:chloroplast envelope"/>
    <property type="evidence" value="ECO:0007669"/>
    <property type="project" value="UniProtKB-ARBA"/>
</dbReference>
<reference evidence="9" key="1">
    <citation type="submission" date="2020-11" db="EMBL/GenBank/DDBJ databases">
        <title>Chlorella ohadii genome sequencing and assembly.</title>
        <authorList>
            <person name="Murik O."/>
            <person name="Treves H."/>
            <person name="Kedem I."/>
            <person name="Shotland Y."/>
            <person name="Kaplan A."/>
        </authorList>
    </citation>
    <scope>NUCLEOTIDE SEQUENCE</scope>
    <source>
        <strain evidence="9">1</strain>
    </source>
</reference>